<evidence type="ECO:0000313" key="6">
    <source>
        <dbReference type="Proteomes" id="UP001597307"/>
    </source>
</evidence>
<evidence type="ECO:0000259" key="4">
    <source>
        <dbReference type="PROSITE" id="PS50949"/>
    </source>
</evidence>
<evidence type="ECO:0000256" key="3">
    <source>
        <dbReference type="ARBA" id="ARBA00023163"/>
    </source>
</evidence>
<name>A0ABW4Q3G2_9MICC</name>
<keyword evidence="1" id="KW-0805">Transcription regulation</keyword>
<reference evidence="6" key="1">
    <citation type="journal article" date="2019" name="Int. J. Syst. Evol. Microbiol.">
        <title>The Global Catalogue of Microorganisms (GCM) 10K type strain sequencing project: providing services to taxonomists for standard genome sequencing and annotation.</title>
        <authorList>
            <consortium name="The Broad Institute Genomics Platform"/>
            <consortium name="The Broad Institute Genome Sequencing Center for Infectious Disease"/>
            <person name="Wu L."/>
            <person name="Ma J."/>
        </authorList>
    </citation>
    <scope>NUCLEOTIDE SEQUENCE [LARGE SCALE GENOMIC DNA]</scope>
    <source>
        <strain evidence="6">JCM 11496</strain>
    </source>
</reference>
<evidence type="ECO:0000256" key="1">
    <source>
        <dbReference type="ARBA" id="ARBA00023015"/>
    </source>
</evidence>
<comment type="caution">
    <text evidence="5">The sequence shown here is derived from an EMBL/GenBank/DDBJ whole genome shotgun (WGS) entry which is preliminary data.</text>
</comment>
<dbReference type="PANTHER" id="PTHR43537:SF24">
    <property type="entry name" value="GLUCONATE OPERON TRANSCRIPTIONAL REPRESSOR"/>
    <property type="match status" value="1"/>
</dbReference>
<dbReference type="PROSITE" id="PS50949">
    <property type="entry name" value="HTH_GNTR"/>
    <property type="match status" value="1"/>
</dbReference>
<dbReference type="Gene3D" id="1.10.10.10">
    <property type="entry name" value="Winged helix-like DNA-binding domain superfamily/Winged helix DNA-binding domain"/>
    <property type="match status" value="1"/>
</dbReference>
<dbReference type="Proteomes" id="UP001597307">
    <property type="component" value="Unassembled WGS sequence"/>
</dbReference>
<dbReference type="Pfam" id="PF00392">
    <property type="entry name" value="GntR"/>
    <property type="match status" value="1"/>
</dbReference>
<dbReference type="InterPro" id="IPR011711">
    <property type="entry name" value="GntR_C"/>
</dbReference>
<evidence type="ECO:0000256" key="2">
    <source>
        <dbReference type="ARBA" id="ARBA00023125"/>
    </source>
</evidence>
<dbReference type="PANTHER" id="PTHR43537">
    <property type="entry name" value="TRANSCRIPTIONAL REGULATOR, GNTR FAMILY"/>
    <property type="match status" value="1"/>
</dbReference>
<dbReference type="Pfam" id="PF07729">
    <property type="entry name" value="FCD"/>
    <property type="match status" value="1"/>
</dbReference>
<accession>A0ABW4Q3G2</accession>
<dbReference type="CDD" id="cd07377">
    <property type="entry name" value="WHTH_GntR"/>
    <property type="match status" value="1"/>
</dbReference>
<keyword evidence="3" id="KW-0804">Transcription</keyword>
<feature type="domain" description="HTH gntR-type" evidence="4">
    <location>
        <begin position="9"/>
        <end position="76"/>
    </location>
</feature>
<dbReference type="SUPFAM" id="SSF46785">
    <property type="entry name" value="Winged helix' DNA-binding domain"/>
    <property type="match status" value="1"/>
</dbReference>
<gene>
    <name evidence="5" type="ORF">ACFSFX_04120</name>
</gene>
<evidence type="ECO:0000313" key="5">
    <source>
        <dbReference type="EMBL" id="MFD1845779.1"/>
    </source>
</evidence>
<protein>
    <submittedName>
        <fullName evidence="5">GntR family transcriptional regulator</fullName>
    </submittedName>
</protein>
<organism evidence="5 6">
    <name type="scientific">Arthrobacter flavus</name>
    <dbReference type="NCBI Taxonomy" id="95172"/>
    <lineage>
        <taxon>Bacteria</taxon>
        <taxon>Bacillati</taxon>
        <taxon>Actinomycetota</taxon>
        <taxon>Actinomycetes</taxon>
        <taxon>Micrococcales</taxon>
        <taxon>Micrococcaceae</taxon>
        <taxon>Arthrobacter</taxon>
    </lineage>
</organism>
<dbReference type="InterPro" id="IPR036388">
    <property type="entry name" value="WH-like_DNA-bd_sf"/>
</dbReference>
<dbReference type="Gene3D" id="1.20.120.530">
    <property type="entry name" value="GntR ligand-binding domain-like"/>
    <property type="match status" value="1"/>
</dbReference>
<dbReference type="SUPFAM" id="SSF48008">
    <property type="entry name" value="GntR ligand-binding domain-like"/>
    <property type="match status" value="1"/>
</dbReference>
<sequence length="222" mass="24667">MDNETVIYKTKSDLAYAEVRSRILSGALPPGSPLPQRQLAASLDMSLTPLREALKRLMTEGLVDLESHRDARVSTINAQEIRDFMDVRLALDPFAAQLAAERYTEADVVVMEEAFANLLPVTRTQGAAALSAHRDFHAAIYHATHNPRLIQLLDETWDQSDRYRRLGLAQPEGESLRAQDHAEHAELLRLVLAGQSEAARHLMEGHVRRSVISLAAESLTGE</sequence>
<dbReference type="InterPro" id="IPR036390">
    <property type="entry name" value="WH_DNA-bd_sf"/>
</dbReference>
<dbReference type="SMART" id="SM00345">
    <property type="entry name" value="HTH_GNTR"/>
    <property type="match status" value="1"/>
</dbReference>
<dbReference type="RefSeq" id="WP_343877986.1">
    <property type="nucleotide sequence ID" value="NZ_BAAAIJ010000009.1"/>
</dbReference>
<keyword evidence="6" id="KW-1185">Reference proteome</keyword>
<dbReference type="InterPro" id="IPR000524">
    <property type="entry name" value="Tscrpt_reg_HTH_GntR"/>
</dbReference>
<dbReference type="SMART" id="SM00895">
    <property type="entry name" value="FCD"/>
    <property type="match status" value="1"/>
</dbReference>
<keyword evidence="2" id="KW-0238">DNA-binding</keyword>
<dbReference type="InterPro" id="IPR008920">
    <property type="entry name" value="TF_FadR/GntR_C"/>
</dbReference>
<dbReference type="EMBL" id="JBHUGA010000009">
    <property type="protein sequence ID" value="MFD1845779.1"/>
    <property type="molecule type" value="Genomic_DNA"/>
</dbReference>
<proteinExistence type="predicted"/>